<evidence type="ECO:0000256" key="8">
    <source>
        <dbReference type="ARBA" id="ARBA00023136"/>
    </source>
</evidence>
<dbReference type="PANTHER" id="PTHR30024">
    <property type="entry name" value="ALIPHATIC SULFONATES-BINDING PROTEIN-RELATED"/>
    <property type="match status" value="1"/>
</dbReference>
<dbReference type="PROSITE" id="PS51257">
    <property type="entry name" value="PROKAR_LIPOPROTEIN"/>
    <property type="match status" value="1"/>
</dbReference>
<reference evidence="11" key="1">
    <citation type="journal article" date="2019" name="Int. J. Syst. Evol. Microbiol.">
        <title>The Global Catalogue of Microorganisms (GCM) 10K type strain sequencing project: providing services to taxonomists for standard genome sequencing and annotation.</title>
        <authorList>
            <consortium name="The Broad Institute Genomics Platform"/>
            <consortium name="The Broad Institute Genome Sequencing Center for Infectious Disease"/>
            <person name="Wu L."/>
            <person name="Ma J."/>
        </authorList>
    </citation>
    <scope>NUCLEOTIDE SEQUENCE [LARGE SCALE GENOMIC DNA]</scope>
    <source>
        <strain evidence="11">JCM 16013</strain>
    </source>
</reference>
<feature type="signal peptide" evidence="9">
    <location>
        <begin position="1"/>
        <end position="26"/>
    </location>
</feature>
<dbReference type="Proteomes" id="UP001499854">
    <property type="component" value="Unassembled WGS sequence"/>
</dbReference>
<evidence type="ECO:0000313" key="11">
    <source>
        <dbReference type="Proteomes" id="UP001499854"/>
    </source>
</evidence>
<sequence length="372" mass="37902">MIRIKSAARAAVAFGAVIGLAGAAAACSSSKSTKSAGTDAEPAAATSSAGGGTAASELRLGYFANVTHATPVVGVAHGDFAKALGTTKLSTQIYNAGPAEMTALLGGQLDAAYVGPSAALSAFVQSHGEALKIVAGATTGGAELVVKPGIGSAADLKGKTLATPQKGNTQDVALRFWLKQQGLTANADGTGDVSVDPQDNATTLDQFKAGHIDGAWLPEPWASRLVLEAGAKVLVDEKDLWPNGRFSTTTLVVSSDFLKKHPDSVRALIDGQIAANQWITSSPADAQQLVNDQLKKLTGKALTAEAIKRAFGEQTATDDPLAATLQTSLDHAVATGLLKNTDLHGIFDLSILNAELAKNGQPAVSDAGLSKK</sequence>
<evidence type="ECO:0000256" key="3">
    <source>
        <dbReference type="ARBA" id="ARBA00010742"/>
    </source>
</evidence>
<evidence type="ECO:0000256" key="6">
    <source>
        <dbReference type="ARBA" id="ARBA00022519"/>
    </source>
</evidence>
<evidence type="ECO:0000256" key="5">
    <source>
        <dbReference type="ARBA" id="ARBA00022475"/>
    </source>
</evidence>
<evidence type="ECO:0000256" key="1">
    <source>
        <dbReference type="ARBA" id="ARBA00004418"/>
    </source>
</evidence>
<dbReference type="Gene3D" id="3.40.190.10">
    <property type="entry name" value="Periplasmic binding protein-like II"/>
    <property type="match status" value="2"/>
</dbReference>
<evidence type="ECO:0000313" key="10">
    <source>
        <dbReference type="EMBL" id="GAA2000898.1"/>
    </source>
</evidence>
<dbReference type="EMBL" id="BAAAQM010000070">
    <property type="protein sequence ID" value="GAA2000898.1"/>
    <property type="molecule type" value="Genomic_DNA"/>
</dbReference>
<dbReference type="CDD" id="cd13553">
    <property type="entry name" value="PBP2_NrtA_CpmA_like"/>
    <property type="match status" value="1"/>
</dbReference>
<keyword evidence="7 9" id="KW-0732">Signal</keyword>
<keyword evidence="8" id="KW-0472">Membrane</keyword>
<evidence type="ECO:0000256" key="9">
    <source>
        <dbReference type="SAM" id="SignalP"/>
    </source>
</evidence>
<dbReference type="Pfam" id="PF13379">
    <property type="entry name" value="NMT1_2"/>
    <property type="match status" value="1"/>
</dbReference>
<dbReference type="InterPro" id="IPR044527">
    <property type="entry name" value="NrtA/CpmA_ABC-bd_dom"/>
</dbReference>
<feature type="chain" id="PRO_5047359409" evidence="9">
    <location>
        <begin position="27"/>
        <end position="372"/>
    </location>
</feature>
<proteinExistence type="inferred from homology"/>
<evidence type="ECO:0000256" key="7">
    <source>
        <dbReference type="ARBA" id="ARBA00022729"/>
    </source>
</evidence>
<comment type="similarity">
    <text evidence="3">Belongs to the bacterial solute-binding protein SsuA/TauA family.</text>
</comment>
<gene>
    <name evidence="10" type="ORF">GCM10009838_78140</name>
</gene>
<dbReference type="NCBIfam" id="TIGR01728">
    <property type="entry name" value="SsuA_fam"/>
    <property type="match status" value="1"/>
</dbReference>
<name>A0ABP5ELA1_9ACTN</name>
<keyword evidence="6" id="KW-0997">Cell inner membrane</keyword>
<keyword evidence="5" id="KW-1003">Cell membrane</keyword>
<dbReference type="InterPro" id="IPR010067">
    <property type="entry name" value="ABC_SsuA_sub-bd"/>
</dbReference>
<dbReference type="SUPFAM" id="SSF53850">
    <property type="entry name" value="Periplasmic binding protein-like II"/>
    <property type="match status" value="1"/>
</dbReference>
<comment type="subcellular location">
    <subcellularLocation>
        <location evidence="2">Cell inner membrane</location>
    </subcellularLocation>
    <subcellularLocation>
        <location evidence="1">Periplasm</location>
    </subcellularLocation>
</comment>
<evidence type="ECO:0000256" key="2">
    <source>
        <dbReference type="ARBA" id="ARBA00004533"/>
    </source>
</evidence>
<dbReference type="PANTHER" id="PTHR30024:SF47">
    <property type="entry name" value="TAURINE-BINDING PERIPLASMIC PROTEIN"/>
    <property type="match status" value="1"/>
</dbReference>
<keyword evidence="11" id="KW-1185">Reference proteome</keyword>
<accession>A0ABP5ELA1</accession>
<protein>
    <submittedName>
        <fullName evidence="10">ABC transporter substrate-binding protein</fullName>
    </submittedName>
</protein>
<keyword evidence="4" id="KW-0813">Transport</keyword>
<comment type="caution">
    <text evidence="10">The sequence shown here is derived from an EMBL/GenBank/DDBJ whole genome shotgun (WGS) entry which is preliminary data.</text>
</comment>
<organism evidence="10 11">
    <name type="scientific">Catenulispora subtropica</name>
    <dbReference type="NCBI Taxonomy" id="450798"/>
    <lineage>
        <taxon>Bacteria</taxon>
        <taxon>Bacillati</taxon>
        <taxon>Actinomycetota</taxon>
        <taxon>Actinomycetes</taxon>
        <taxon>Catenulisporales</taxon>
        <taxon>Catenulisporaceae</taxon>
        <taxon>Catenulispora</taxon>
    </lineage>
</organism>
<evidence type="ECO:0000256" key="4">
    <source>
        <dbReference type="ARBA" id="ARBA00022448"/>
    </source>
</evidence>